<evidence type="ECO:0000259" key="8">
    <source>
        <dbReference type="Pfam" id="PF20684"/>
    </source>
</evidence>
<accession>A0A6A5YLJ2</accession>
<keyword evidence="10" id="KW-1185">Reference proteome</keyword>
<evidence type="ECO:0000313" key="10">
    <source>
        <dbReference type="Proteomes" id="UP000799770"/>
    </source>
</evidence>
<comment type="subcellular location">
    <subcellularLocation>
        <location evidence="1">Membrane</location>
        <topology evidence="1">Multi-pass membrane protein</topology>
    </subcellularLocation>
</comment>
<feature type="transmembrane region" description="Helical" evidence="7">
    <location>
        <begin position="103"/>
        <end position="127"/>
    </location>
</feature>
<proteinExistence type="inferred from homology"/>
<comment type="similarity">
    <text evidence="5">Belongs to the SAT4 family.</text>
</comment>
<feature type="transmembrane region" description="Helical" evidence="7">
    <location>
        <begin position="223"/>
        <end position="243"/>
    </location>
</feature>
<dbReference type="AlphaFoldDB" id="A0A6A5YLJ2"/>
<keyword evidence="2 7" id="KW-0812">Transmembrane</keyword>
<reference evidence="9" key="1">
    <citation type="journal article" date="2020" name="Stud. Mycol.">
        <title>101 Dothideomycetes genomes: a test case for predicting lifestyles and emergence of pathogens.</title>
        <authorList>
            <person name="Haridas S."/>
            <person name="Albert R."/>
            <person name="Binder M."/>
            <person name="Bloem J."/>
            <person name="Labutti K."/>
            <person name="Salamov A."/>
            <person name="Andreopoulos B."/>
            <person name="Baker S."/>
            <person name="Barry K."/>
            <person name="Bills G."/>
            <person name="Bluhm B."/>
            <person name="Cannon C."/>
            <person name="Castanera R."/>
            <person name="Culley D."/>
            <person name="Daum C."/>
            <person name="Ezra D."/>
            <person name="Gonzalez J."/>
            <person name="Henrissat B."/>
            <person name="Kuo A."/>
            <person name="Liang C."/>
            <person name="Lipzen A."/>
            <person name="Lutzoni F."/>
            <person name="Magnuson J."/>
            <person name="Mondo S."/>
            <person name="Nolan M."/>
            <person name="Ohm R."/>
            <person name="Pangilinan J."/>
            <person name="Park H.-J."/>
            <person name="Ramirez L."/>
            <person name="Alfaro M."/>
            <person name="Sun H."/>
            <person name="Tritt A."/>
            <person name="Yoshinaga Y."/>
            <person name="Zwiers L.-H."/>
            <person name="Turgeon B."/>
            <person name="Goodwin S."/>
            <person name="Spatafora J."/>
            <person name="Crous P."/>
            <person name="Grigoriev I."/>
        </authorList>
    </citation>
    <scope>NUCLEOTIDE SEQUENCE</scope>
    <source>
        <strain evidence="9">CBS 627.86</strain>
    </source>
</reference>
<keyword evidence="4 7" id="KW-0472">Membrane</keyword>
<dbReference type="InterPro" id="IPR052337">
    <property type="entry name" value="SAT4-like"/>
</dbReference>
<protein>
    <recommendedName>
        <fullName evidence="8">Rhodopsin domain-containing protein</fullName>
    </recommendedName>
</protein>
<feature type="transmembrane region" description="Helical" evidence="7">
    <location>
        <begin position="255"/>
        <end position="280"/>
    </location>
</feature>
<feature type="compositionally biased region" description="Acidic residues" evidence="6">
    <location>
        <begin position="366"/>
        <end position="375"/>
    </location>
</feature>
<sequence length="393" mass="44131">MDLSKVPAATPPPGLQTNFVDPPSLLGAVIASTVVIQLVTLPFIFARIYVNAYTRTLKIEDYCAYLAWAAFVVQTALTCLNSSRGMARHIWDVSLATLMGGSHLYNILFMFYSISGGFAKATVFLQFKRIFTHPKIRGPVYWVITISLIANALAYTCFLFLYIFTCWPREKIWNPTVPGNCMSWSVSLIAIGALNTFSDIEAFFVPMWALWQLRMEVRKKIGVFAVFAVGALAVAIGCLGMYYRVLILQRPDKTWLLTQTSIICMAELAIVLIVSCCPYLPRIYRRHKHNPHNQNSYKHPSSSNSRSNRFHSSTRTTDTIGSKRSLWRAREKLGISTIGSFSGERREEEEDWVRGDEFLTIAAIATEEEGEGEGDDPSRGVRESNCVCISETS</sequence>
<dbReference type="Proteomes" id="UP000799770">
    <property type="component" value="Unassembled WGS sequence"/>
</dbReference>
<feature type="transmembrane region" description="Helical" evidence="7">
    <location>
        <begin position="139"/>
        <end position="164"/>
    </location>
</feature>
<dbReference type="Pfam" id="PF20684">
    <property type="entry name" value="Fung_rhodopsin"/>
    <property type="match status" value="1"/>
</dbReference>
<organism evidence="9 10">
    <name type="scientific">Lophiotrema nucula</name>
    <dbReference type="NCBI Taxonomy" id="690887"/>
    <lineage>
        <taxon>Eukaryota</taxon>
        <taxon>Fungi</taxon>
        <taxon>Dikarya</taxon>
        <taxon>Ascomycota</taxon>
        <taxon>Pezizomycotina</taxon>
        <taxon>Dothideomycetes</taxon>
        <taxon>Pleosporomycetidae</taxon>
        <taxon>Pleosporales</taxon>
        <taxon>Lophiotremataceae</taxon>
        <taxon>Lophiotrema</taxon>
    </lineage>
</organism>
<dbReference type="PANTHER" id="PTHR33048">
    <property type="entry name" value="PTH11-LIKE INTEGRAL MEMBRANE PROTEIN (AFU_ORTHOLOGUE AFUA_5G11245)"/>
    <property type="match status" value="1"/>
</dbReference>
<keyword evidence="3 7" id="KW-1133">Transmembrane helix</keyword>
<dbReference type="InterPro" id="IPR049326">
    <property type="entry name" value="Rhodopsin_dom_fungi"/>
</dbReference>
<evidence type="ECO:0000256" key="1">
    <source>
        <dbReference type="ARBA" id="ARBA00004141"/>
    </source>
</evidence>
<evidence type="ECO:0000256" key="3">
    <source>
        <dbReference type="ARBA" id="ARBA00022989"/>
    </source>
</evidence>
<dbReference type="EMBL" id="ML977349">
    <property type="protein sequence ID" value="KAF2108139.1"/>
    <property type="molecule type" value="Genomic_DNA"/>
</dbReference>
<evidence type="ECO:0000256" key="5">
    <source>
        <dbReference type="ARBA" id="ARBA00038359"/>
    </source>
</evidence>
<evidence type="ECO:0000256" key="7">
    <source>
        <dbReference type="SAM" id="Phobius"/>
    </source>
</evidence>
<feature type="transmembrane region" description="Helical" evidence="7">
    <location>
        <begin position="25"/>
        <end position="50"/>
    </location>
</feature>
<feature type="region of interest" description="Disordered" evidence="6">
    <location>
        <begin position="365"/>
        <end position="393"/>
    </location>
</feature>
<dbReference type="GO" id="GO:0016020">
    <property type="term" value="C:membrane"/>
    <property type="evidence" value="ECO:0007669"/>
    <property type="project" value="UniProtKB-SubCell"/>
</dbReference>
<evidence type="ECO:0000256" key="4">
    <source>
        <dbReference type="ARBA" id="ARBA00023136"/>
    </source>
</evidence>
<gene>
    <name evidence="9" type="ORF">BDV96DRAFT_504878</name>
</gene>
<feature type="compositionally biased region" description="Low complexity" evidence="6">
    <location>
        <begin position="301"/>
        <end position="317"/>
    </location>
</feature>
<feature type="region of interest" description="Disordered" evidence="6">
    <location>
        <begin position="291"/>
        <end position="321"/>
    </location>
</feature>
<feature type="transmembrane region" description="Helical" evidence="7">
    <location>
        <begin position="62"/>
        <end position="83"/>
    </location>
</feature>
<name>A0A6A5YLJ2_9PLEO</name>
<evidence type="ECO:0000256" key="2">
    <source>
        <dbReference type="ARBA" id="ARBA00022692"/>
    </source>
</evidence>
<dbReference type="OrthoDB" id="5342292at2759"/>
<evidence type="ECO:0000313" key="9">
    <source>
        <dbReference type="EMBL" id="KAF2108139.1"/>
    </source>
</evidence>
<feature type="domain" description="Rhodopsin" evidence="8">
    <location>
        <begin position="46"/>
        <end position="285"/>
    </location>
</feature>
<dbReference type="PANTHER" id="PTHR33048:SF129">
    <property type="entry name" value="INTEGRAL MEMBRANE PROTEIN-RELATED"/>
    <property type="match status" value="1"/>
</dbReference>
<feature type="transmembrane region" description="Helical" evidence="7">
    <location>
        <begin position="184"/>
        <end position="211"/>
    </location>
</feature>
<evidence type="ECO:0000256" key="6">
    <source>
        <dbReference type="SAM" id="MobiDB-lite"/>
    </source>
</evidence>